<evidence type="ECO:0000313" key="4">
    <source>
        <dbReference type="Proteomes" id="UP001055940"/>
    </source>
</evidence>
<dbReference type="Proteomes" id="UP001055940">
    <property type="component" value="Chromosome"/>
</dbReference>
<feature type="transmembrane region" description="Helical" evidence="2">
    <location>
        <begin position="33"/>
        <end position="52"/>
    </location>
</feature>
<evidence type="ECO:0000313" key="3">
    <source>
        <dbReference type="EMBL" id="USY20311.1"/>
    </source>
</evidence>
<gene>
    <name evidence="3" type="ORF">NE857_01180</name>
</gene>
<dbReference type="EMBL" id="CP099837">
    <property type="protein sequence ID" value="USY20311.1"/>
    <property type="molecule type" value="Genomic_DNA"/>
</dbReference>
<evidence type="ECO:0000256" key="1">
    <source>
        <dbReference type="SAM" id="MobiDB-lite"/>
    </source>
</evidence>
<evidence type="ECO:0000256" key="2">
    <source>
        <dbReference type="SAM" id="Phobius"/>
    </source>
</evidence>
<keyword evidence="4" id="KW-1185">Reference proteome</keyword>
<dbReference type="RefSeq" id="WP_254419399.1">
    <property type="nucleotide sequence ID" value="NZ_BAAAJB010000006.1"/>
</dbReference>
<name>A0ABY5D7G7_9ACTN</name>
<reference evidence="3" key="1">
    <citation type="submission" date="2022-06" db="EMBL/GenBank/DDBJ databases">
        <authorList>
            <person name="Ping M."/>
        </authorList>
    </citation>
    <scope>NUCLEOTIDE SEQUENCE</scope>
    <source>
        <strain evidence="3">JCM11759T</strain>
    </source>
</reference>
<feature type="region of interest" description="Disordered" evidence="1">
    <location>
        <begin position="1"/>
        <end position="21"/>
    </location>
</feature>
<keyword evidence="2" id="KW-0812">Transmembrane</keyword>
<protein>
    <submittedName>
        <fullName evidence="3">Uncharacterized protein</fullName>
    </submittedName>
</protein>
<accession>A0ABY5D7G7</accession>
<proteinExistence type="predicted"/>
<organism evidence="3 4">
    <name type="scientific">Nocardiopsis exhalans</name>
    <dbReference type="NCBI Taxonomy" id="163604"/>
    <lineage>
        <taxon>Bacteria</taxon>
        <taxon>Bacillati</taxon>
        <taxon>Actinomycetota</taxon>
        <taxon>Actinomycetes</taxon>
        <taxon>Streptosporangiales</taxon>
        <taxon>Nocardiopsidaceae</taxon>
        <taxon>Nocardiopsis</taxon>
    </lineage>
</organism>
<keyword evidence="2" id="KW-0472">Membrane</keyword>
<sequence length="58" mass="6084">MNSGHGDTQPQARTSREPASQPANALAGLAGVWLFYALTTVGLVVGQGVTFLRVSRDL</sequence>
<keyword evidence="2" id="KW-1133">Transmembrane helix</keyword>